<name>A0A6G1GYG0_9PEZI</name>
<dbReference type="SUPFAM" id="SSF69065">
    <property type="entry name" value="RNase III domain-like"/>
    <property type="match status" value="1"/>
</dbReference>
<feature type="domain" description="RNase III" evidence="1">
    <location>
        <begin position="83"/>
        <end position="135"/>
    </location>
</feature>
<dbReference type="GO" id="GO:0006396">
    <property type="term" value="P:RNA processing"/>
    <property type="evidence" value="ECO:0007669"/>
    <property type="project" value="InterPro"/>
</dbReference>
<dbReference type="Proteomes" id="UP000800041">
    <property type="component" value="Unassembled WGS sequence"/>
</dbReference>
<dbReference type="CDD" id="cd00593">
    <property type="entry name" value="RIBOc"/>
    <property type="match status" value="1"/>
</dbReference>
<dbReference type="InterPro" id="IPR036389">
    <property type="entry name" value="RNase_III_sf"/>
</dbReference>
<keyword evidence="3" id="KW-1185">Reference proteome</keyword>
<organism evidence="2 3">
    <name type="scientific">Aulographum hederae CBS 113979</name>
    <dbReference type="NCBI Taxonomy" id="1176131"/>
    <lineage>
        <taxon>Eukaryota</taxon>
        <taxon>Fungi</taxon>
        <taxon>Dikarya</taxon>
        <taxon>Ascomycota</taxon>
        <taxon>Pezizomycotina</taxon>
        <taxon>Dothideomycetes</taxon>
        <taxon>Pleosporomycetidae</taxon>
        <taxon>Aulographales</taxon>
        <taxon>Aulographaceae</taxon>
    </lineage>
</organism>
<dbReference type="GO" id="GO:0004525">
    <property type="term" value="F:ribonuclease III activity"/>
    <property type="evidence" value="ECO:0007669"/>
    <property type="project" value="InterPro"/>
</dbReference>
<sequence>MAPLLSDATREALEGLLHHTFANPDLLWEALQAPGARIVRFSDRLDTDGNKRLALLGDACLRQSLVAEWLETEHIRRAQNRISTVLANNYLAQVGQDLELERYINNNRCQGSLISVGTMATTVEALVGAVFLDSGMDSQVVQALARELGLGYS</sequence>
<dbReference type="PROSITE" id="PS50142">
    <property type="entry name" value="RNASE_3_2"/>
    <property type="match status" value="1"/>
</dbReference>
<dbReference type="InterPro" id="IPR000999">
    <property type="entry name" value="RNase_III_dom"/>
</dbReference>
<dbReference type="OrthoDB" id="67027at2759"/>
<dbReference type="EMBL" id="ML977160">
    <property type="protein sequence ID" value="KAF1985768.1"/>
    <property type="molecule type" value="Genomic_DNA"/>
</dbReference>
<gene>
    <name evidence="2" type="ORF">K402DRAFT_100198</name>
</gene>
<evidence type="ECO:0000313" key="2">
    <source>
        <dbReference type="EMBL" id="KAF1985768.1"/>
    </source>
</evidence>
<evidence type="ECO:0000313" key="3">
    <source>
        <dbReference type="Proteomes" id="UP000800041"/>
    </source>
</evidence>
<dbReference type="Gene3D" id="1.10.1520.10">
    <property type="entry name" value="Ribonuclease III domain"/>
    <property type="match status" value="1"/>
</dbReference>
<dbReference type="Pfam" id="PF14622">
    <property type="entry name" value="Ribonucleas_3_3"/>
    <property type="match status" value="1"/>
</dbReference>
<protein>
    <submittedName>
        <fullName evidence="2">RNAse III</fullName>
    </submittedName>
</protein>
<reference evidence="2" key="1">
    <citation type="journal article" date="2020" name="Stud. Mycol.">
        <title>101 Dothideomycetes genomes: a test case for predicting lifestyles and emergence of pathogens.</title>
        <authorList>
            <person name="Haridas S."/>
            <person name="Albert R."/>
            <person name="Binder M."/>
            <person name="Bloem J."/>
            <person name="Labutti K."/>
            <person name="Salamov A."/>
            <person name="Andreopoulos B."/>
            <person name="Baker S."/>
            <person name="Barry K."/>
            <person name="Bills G."/>
            <person name="Bluhm B."/>
            <person name="Cannon C."/>
            <person name="Castanera R."/>
            <person name="Culley D."/>
            <person name="Daum C."/>
            <person name="Ezra D."/>
            <person name="Gonzalez J."/>
            <person name="Henrissat B."/>
            <person name="Kuo A."/>
            <person name="Liang C."/>
            <person name="Lipzen A."/>
            <person name="Lutzoni F."/>
            <person name="Magnuson J."/>
            <person name="Mondo S."/>
            <person name="Nolan M."/>
            <person name="Ohm R."/>
            <person name="Pangilinan J."/>
            <person name="Park H.-J."/>
            <person name="Ramirez L."/>
            <person name="Alfaro M."/>
            <person name="Sun H."/>
            <person name="Tritt A."/>
            <person name="Yoshinaga Y."/>
            <person name="Zwiers L.-H."/>
            <person name="Turgeon B."/>
            <person name="Goodwin S."/>
            <person name="Spatafora J."/>
            <person name="Crous P."/>
            <person name="Grigoriev I."/>
        </authorList>
    </citation>
    <scope>NUCLEOTIDE SEQUENCE</scope>
    <source>
        <strain evidence="2">CBS 113979</strain>
    </source>
</reference>
<proteinExistence type="predicted"/>
<dbReference type="AlphaFoldDB" id="A0A6G1GYG0"/>
<evidence type="ECO:0000259" key="1">
    <source>
        <dbReference type="PROSITE" id="PS50142"/>
    </source>
</evidence>
<accession>A0A6G1GYG0</accession>